<evidence type="ECO:0000313" key="2">
    <source>
        <dbReference type="Proteomes" id="UP000679749"/>
    </source>
</evidence>
<organism evidence="1 2">
    <name type="scientific">Neobacillus rhizophilus</name>
    <dbReference type="NCBI Taxonomy" id="2833579"/>
    <lineage>
        <taxon>Bacteria</taxon>
        <taxon>Bacillati</taxon>
        <taxon>Bacillota</taxon>
        <taxon>Bacilli</taxon>
        <taxon>Bacillales</taxon>
        <taxon>Bacillaceae</taxon>
        <taxon>Neobacillus</taxon>
    </lineage>
</organism>
<name>A0A942U8V9_9BACI</name>
<comment type="caution">
    <text evidence="1">The sequence shown here is derived from an EMBL/GenBank/DDBJ whole genome shotgun (WGS) entry which is preliminary data.</text>
</comment>
<dbReference type="Proteomes" id="UP000679749">
    <property type="component" value="Unassembled WGS sequence"/>
</dbReference>
<protein>
    <submittedName>
        <fullName evidence="1">Uncharacterized protein</fullName>
    </submittedName>
</protein>
<dbReference type="EMBL" id="JAGYPF010000004">
    <property type="protein sequence ID" value="MBS4214712.1"/>
    <property type="molecule type" value="Genomic_DNA"/>
</dbReference>
<dbReference type="AlphaFoldDB" id="A0A942U8V9"/>
<proteinExistence type="predicted"/>
<evidence type="ECO:0000313" key="1">
    <source>
        <dbReference type="EMBL" id="MBS4214712.1"/>
    </source>
</evidence>
<gene>
    <name evidence="1" type="ORF">KHA99_19885</name>
</gene>
<dbReference type="RefSeq" id="WP_213119232.1">
    <property type="nucleotide sequence ID" value="NZ_JAGYPF010000004.1"/>
</dbReference>
<reference evidence="1" key="1">
    <citation type="submission" date="2021-05" db="EMBL/GenBank/DDBJ databases">
        <title>Novel Bacillus species.</title>
        <authorList>
            <person name="Liu G."/>
        </authorList>
    </citation>
    <scope>NUCLEOTIDE SEQUENCE</scope>
    <source>
        <strain evidence="1">FJAT-49825</strain>
    </source>
</reference>
<keyword evidence="2" id="KW-1185">Reference proteome</keyword>
<sequence length="60" mass="6751">MKTANIKKLSLEIAEILGKSNANCRQIFRRAKKSMEFDPKKHLSILMAESTVKKVCTSPS</sequence>
<accession>A0A942U8V9</accession>